<evidence type="ECO:0000256" key="3">
    <source>
        <dbReference type="SAM" id="MobiDB-lite"/>
    </source>
</evidence>
<dbReference type="InterPro" id="IPR000424">
    <property type="entry name" value="Primosome_PriB/ssb"/>
</dbReference>
<feature type="region of interest" description="Disordered" evidence="3">
    <location>
        <begin position="307"/>
        <end position="342"/>
    </location>
</feature>
<sequence>MSTMNVCILLGRLKDDPVVRRHSSGSEIATLIIEEIVVHRDRGSGTPIERTVHHHVRIYNQSFVNIAKAEGARGRHVEVHGSLSYGEDGMAFVAVPPNGGRVAFKSFEVREIPQEPPAVVADHEAARDLAEALTEPETAGRPDLGSPPEAQASAAGTDQHQVQPSQETVPPQADASGDAPQGPAASPAAARPPQTSRPPQIGVGRPPQVGVRPAAVQPSTAPSQARPPAPARTLASTPAPPPSRPSVGGAAARPAGSPVAGMAQPRAQVPPRIGGSVTRPTLADRPLAAQPVAAVAGGGPARIGAGGIGRASVAPPAARQANDRTWRSTAIDDSDIDDSPPF</sequence>
<keyword evidence="1 2" id="KW-0238">DNA-binding</keyword>
<proteinExistence type="predicted"/>
<dbReference type="EMBL" id="CP001511">
    <property type="protein sequence ID" value="ACS43146.1"/>
    <property type="molecule type" value="Genomic_DNA"/>
</dbReference>
<keyword evidence="4" id="KW-0614">Plasmid</keyword>
<dbReference type="SUPFAM" id="SSF50249">
    <property type="entry name" value="Nucleic acid-binding proteins"/>
    <property type="match status" value="1"/>
</dbReference>
<feature type="compositionally biased region" description="Polar residues" evidence="3">
    <location>
        <begin position="154"/>
        <end position="169"/>
    </location>
</feature>
<evidence type="ECO:0000256" key="2">
    <source>
        <dbReference type="PROSITE-ProRule" id="PRU00252"/>
    </source>
</evidence>
<evidence type="ECO:0000313" key="4">
    <source>
        <dbReference type="EMBL" id="ACS43146.1"/>
    </source>
</evidence>
<keyword evidence="5" id="KW-1185">Reference proteome</keyword>
<dbReference type="AlphaFoldDB" id="C5B3W4"/>
<dbReference type="HOGENOM" id="CLU_810881_0_0_5"/>
<dbReference type="PROSITE" id="PS50935">
    <property type="entry name" value="SSB"/>
    <property type="match status" value="1"/>
</dbReference>
<evidence type="ECO:0000256" key="1">
    <source>
        <dbReference type="ARBA" id="ARBA00023125"/>
    </source>
</evidence>
<dbReference type="GO" id="GO:0003697">
    <property type="term" value="F:single-stranded DNA binding"/>
    <property type="evidence" value="ECO:0007669"/>
    <property type="project" value="InterPro"/>
</dbReference>
<dbReference type="KEGG" id="mea:Mex_2p0252"/>
<geneLocation type="plasmid" evidence="4 5">
    <name>megaplasmid</name>
</geneLocation>
<gene>
    <name evidence="4" type="ordered locus">MexAM1_META2p0252</name>
</gene>
<protein>
    <recommendedName>
        <fullName evidence="6">Single-stranded DNA-binding protein</fullName>
    </recommendedName>
</protein>
<reference evidence="4 5" key="1">
    <citation type="journal article" date="2009" name="PLoS ONE">
        <title>Methylobacterium genome sequences: a reference blueprint to investigate microbial metabolism of C1 compounds from natural and industrial sources.</title>
        <authorList>
            <person name="Vuilleumier S."/>
            <person name="Chistoserdova L."/>
            <person name="Lee M.-C."/>
            <person name="Bringel F."/>
            <person name="Lajus A."/>
            <person name="Zhou Y."/>
            <person name="Gourion B."/>
            <person name="Barbe V."/>
            <person name="Chang J."/>
            <person name="Cruveiller S."/>
            <person name="Dossat C."/>
            <person name="Gillett W."/>
            <person name="Gruffaz C."/>
            <person name="Haugen E."/>
            <person name="Hourcade E."/>
            <person name="Levy R."/>
            <person name="Mangenot S."/>
            <person name="Muller E."/>
            <person name="Nadalig T."/>
            <person name="Pagni M."/>
            <person name="Penny C."/>
            <person name="Peyraud R."/>
            <person name="Robinson D.G."/>
            <person name="Roche D."/>
            <person name="Rouy Z."/>
            <person name="Saenampechek C."/>
            <person name="Salvignol G."/>
            <person name="Vallenet D."/>
            <person name="Wu Z."/>
            <person name="Marx C.J."/>
            <person name="Vorholt J.A."/>
            <person name="Olson M.V."/>
            <person name="Kaul R."/>
            <person name="Weissenbach J."/>
            <person name="Medigue C."/>
            <person name="Lidstrom M.E."/>
        </authorList>
    </citation>
    <scope>NUCLEOTIDE SEQUENCE [LARGE SCALE GENOMIC DNA]</scope>
    <source>
        <strain evidence="5">ATCC 14718 / DSM 1338 / JCM 2805 / NCIMB 9133 / AM1</strain>
    </source>
</reference>
<evidence type="ECO:0000313" key="5">
    <source>
        <dbReference type="Proteomes" id="UP000009081"/>
    </source>
</evidence>
<dbReference type="Gene3D" id="2.40.50.140">
    <property type="entry name" value="Nucleic acid-binding proteins"/>
    <property type="match status" value="1"/>
</dbReference>
<dbReference type="Proteomes" id="UP000009081">
    <property type="component" value="Plasmid megaplasmid"/>
</dbReference>
<dbReference type="Pfam" id="PF00436">
    <property type="entry name" value="SSB"/>
    <property type="match status" value="1"/>
</dbReference>
<accession>C5B3W4</accession>
<dbReference type="InterPro" id="IPR012340">
    <property type="entry name" value="NA-bd_OB-fold"/>
</dbReference>
<evidence type="ECO:0008006" key="6">
    <source>
        <dbReference type="Google" id="ProtNLM"/>
    </source>
</evidence>
<feature type="region of interest" description="Disordered" evidence="3">
    <location>
        <begin position="135"/>
        <end position="280"/>
    </location>
</feature>
<feature type="compositionally biased region" description="Low complexity" evidence="3">
    <location>
        <begin position="173"/>
        <end position="200"/>
    </location>
</feature>
<feature type="compositionally biased region" description="Acidic residues" evidence="3">
    <location>
        <begin position="332"/>
        <end position="342"/>
    </location>
</feature>
<name>C5B3W4_METEA</name>
<organism evidence="4 5">
    <name type="scientific">Methylorubrum extorquens (strain ATCC 14718 / DSM 1338 / JCM 2805 / NCIMB 9133 / AM1)</name>
    <name type="common">Methylobacterium extorquens</name>
    <dbReference type="NCBI Taxonomy" id="272630"/>
    <lineage>
        <taxon>Bacteria</taxon>
        <taxon>Pseudomonadati</taxon>
        <taxon>Pseudomonadota</taxon>
        <taxon>Alphaproteobacteria</taxon>
        <taxon>Hyphomicrobiales</taxon>
        <taxon>Methylobacteriaceae</taxon>
        <taxon>Methylorubrum</taxon>
    </lineage>
</organism>